<dbReference type="InterPro" id="IPR046240">
    <property type="entry name" value="DUF6273"/>
</dbReference>
<evidence type="ECO:0000256" key="1">
    <source>
        <dbReference type="ARBA" id="ARBA00004196"/>
    </source>
</evidence>
<feature type="signal peptide" evidence="2">
    <location>
        <begin position="1"/>
        <end position="25"/>
    </location>
</feature>
<feature type="domain" description="BIG2" evidence="3">
    <location>
        <begin position="519"/>
        <end position="591"/>
    </location>
</feature>
<dbReference type="Pfam" id="PF02368">
    <property type="entry name" value="Big_2"/>
    <property type="match status" value="1"/>
</dbReference>
<accession>A0A6N2WD98</accession>
<feature type="chain" id="PRO_5039034561" evidence="2">
    <location>
        <begin position="26"/>
        <end position="672"/>
    </location>
</feature>
<proteinExistence type="predicted"/>
<dbReference type="Gene3D" id="2.60.40.4270">
    <property type="entry name" value="Listeria-Bacteroides repeat domain"/>
    <property type="match status" value="2"/>
</dbReference>
<dbReference type="RefSeq" id="WP_006568305.1">
    <property type="nucleotide sequence ID" value="NZ_BAABZP010000001.1"/>
</dbReference>
<organism evidence="4">
    <name type="scientific">Anaerostipes caccae</name>
    <dbReference type="NCBI Taxonomy" id="105841"/>
    <lineage>
        <taxon>Bacteria</taxon>
        <taxon>Bacillati</taxon>
        <taxon>Bacillota</taxon>
        <taxon>Clostridia</taxon>
        <taxon>Lachnospirales</taxon>
        <taxon>Lachnospiraceae</taxon>
        <taxon>Anaerostipes</taxon>
    </lineage>
</organism>
<dbReference type="EMBL" id="CACRSQ010000010">
    <property type="protein sequence ID" value="VYT40704.1"/>
    <property type="molecule type" value="Genomic_DNA"/>
</dbReference>
<dbReference type="InterPro" id="IPR042229">
    <property type="entry name" value="Listeria/Bacterioides_rpt_sf"/>
</dbReference>
<evidence type="ECO:0000256" key="2">
    <source>
        <dbReference type="SAM" id="SignalP"/>
    </source>
</evidence>
<sequence>MRRKGAVKAAAWLMSACMLIGSLPAIPGMSRKVSAAETKIEGFATKEQLLTDYSMDGAARKKIGKVTFGQNEEGTAQSWYIAGKDPATEDGLVLFAASPMKKKQAFHNPETDHPYDAAWGCEYGSAPSQVSANHYGGSDIRKVLKNMSSDPAYFTADEQKVMRETAVKTEDQKNGSVYTTKDKMYLAHGEGGSKLISVGTNEEKDVNAELKIDLDQYQNGSSWFWLRSPNSSYDYSALMAQPAGTVTTYDNGVTGRYCLVPALQINLTSVIFASAAPAATSEGSQETKGKDMTLRYDAGEDLGSVEILNHKTAEVKKTAEDRYLVVQNDQGVWRKKAENETTVSAKEVTIDGKALNSFKGCKVWLEKTDATRITKATRPDQTGEKLSEYTVTFKDYDGKVLETQKVKYEEGAKAPTAPTRAGYTFTGWDKDFSKVTGELEVTAQYKKNEYKVTFKDYDGKVLETQTVKYEEAAKTPKTPTRAGYTFTGWDKTFSKITANIIITAQYKKNPEPAKRPTEVHPGINLTKKEILSGKKFRLSVRNRIKGAKVSYKTSNKKIATVDKNGNVKGLKAGRATITTTIRQGGKTYYLKSSITVKGYVKLIKVKKTIKKGKSYKFKAKAYGIKGKLKWSVSKKKIGKISKSGKFKAKKKGKTYVTVKCGKYKAKVCVRVK</sequence>
<dbReference type="Pfam" id="PF19789">
    <property type="entry name" value="DUF6273"/>
    <property type="match status" value="1"/>
</dbReference>
<gene>
    <name evidence="4" type="primary">inlA_3</name>
    <name evidence="4" type="ORF">ACLFYP115_03294</name>
</gene>
<dbReference type="InterPro" id="IPR008964">
    <property type="entry name" value="Invasin/intimin_cell_adhesion"/>
</dbReference>
<evidence type="ECO:0000313" key="4">
    <source>
        <dbReference type="EMBL" id="VYT40704.1"/>
    </source>
</evidence>
<protein>
    <submittedName>
        <fullName evidence="4">Internalin-A</fullName>
    </submittedName>
</protein>
<evidence type="ECO:0000259" key="3">
    <source>
        <dbReference type="SMART" id="SM00635"/>
    </source>
</evidence>
<reference evidence="4" key="1">
    <citation type="submission" date="2019-11" db="EMBL/GenBank/DDBJ databases">
        <authorList>
            <person name="Feng L."/>
        </authorList>
    </citation>
    <scope>NUCLEOTIDE SEQUENCE</scope>
    <source>
        <strain evidence="4">AcaccaeLFYP115</strain>
    </source>
</reference>
<feature type="domain" description="BIG2" evidence="3">
    <location>
        <begin position="596"/>
        <end position="669"/>
    </location>
</feature>
<dbReference type="SUPFAM" id="SSF49373">
    <property type="entry name" value="Invasin/intimin cell-adhesion fragments"/>
    <property type="match status" value="2"/>
</dbReference>
<keyword evidence="2" id="KW-0732">Signal</keyword>
<dbReference type="NCBIfam" id="TIGR02543">
    <property type="entry name" value="List_Bact_rpt"/>
    <property type="match status" value="2"/>
</dbReference>
<comment type="subcellular location">
    <subcellularLocation>
        <location evidence="1">Cell envelope</location>
    </subcellularLocation>
</comment>
<dbReference type="AlphaFoldDB" id="A0A6N2WD98"/>
<dbReference type="Pfam" id="PF09479">
    <property type="entry name" value="Flg_new"/>
    <property type="match status" value="2"/>
</dbReference>
<dbReference type="GO" id="GO:0030313">
    <property type="term" value="C:cell envelope"/>
    <property type="evidence" value="ECO:0007669"/>
    <property type="project" value="UniProtKB-SubCell"/>
</dbReference>
<dbReference type="InterPro" id="IPR013378">
    <property type="entry name" value="InlB-like_B-rpt"/>
</dbReference>
<dbReference type="InterPro" id="IPR003343">
    <property type="entry name" value="Big_2"/>
</dbReference>
<name>A0A6N2WD98_9FIRM</name>
<dbReference type="SMART" id="SM00635">
    <property type="entry name" value="BID_2"/>
    <property type="match status" value="2"/>
</dbReference>
<dbReference type="Gene3D" id="2.60.40.1080">
    <property type="match status" value="2"/>
</dbReference>